<comment type="similarity">
    <text evidence="5">Belongs to the vitamin-B12 dependent methionine synthase family.</text>
</comment>
<dbReference type="Gene3D" id="1.10.1240.10">
    <property type="entry name" value="Methionine synthase domain"/>
    <property type="match status" value="1"/>
</dbReference>
<dbReference type="GO" id="GO:0050667">
    <property type="term" value="P:homocysteine metabolic process"/>
    <property type="evidence" value="ECO:0007669"/>
    <property type="project" value="TreeGrafter"/>
</dbReference>
<evidence type="ECO:0000256" key="9">
    <source>
        <dbReference type="ARBA" id="ARBA00022605"/>
    </source>
</evidence>
<dbReference type="InterPro" id="IPR036594">
    <property type="entry name" value="Meth_synthase_dom"/>
</dbReference>
<dbReference type="RefSeq" id="WP_162369298.1">
    <property type="nucleotide sequence ID" value="NZ_JAAEEH010000003.1"/>
</dbReference>
<dbReference type="SUPFAM" id="SSF52242">
    <property type="entry name" value="Cobalamin (vitamin B12)-binding domain"/>
    <property type="match status" value="1"/>
</dbReference>
<feature type="binding site" evidence="23">
    <location>
        <position position="808"/>
    </location>
    <ligand>
        <name>methylcob(III)alamin</name>
        <dbReference type="ChEBI" id="CHEBI:28115"/>
    </ligand>
</feature>
<evidence type="ECO:0000256" key="13">
    <source>
        <dbReference type="ARBA" id="ARBA00022723"/>
    </source>
</evidence>
<proteinExistence type="inferred from homology"/>
<dbReference type="EC" id="2.1.1.13" evidence="6 20"/>
<evidence type="ECO:0000256" key="25">
    <source>
        <dbReference type="SAM" id="MobiDB-lite"/>
    </source>
</evidence>
<organism evidence="31 32">
    <name type="scientific">Anaerotalea alkaliphila</name>
    <dbReference type="NCBI Taxonomy" id="2662126"/>
    <lineage>
        <taxon>Bacteria</taxon>
        <taxon>Bacillati</taxon>
        <taxon>Bacillota</taxon>
        <taxon>Clostridia</taxon>
        <taxon>Eubacteriales</taxon>
        <taxon>Anaerotalea</taxon>
    </lineage>
</organism>
<dbReference type="FunFam" id="3.20.20.20:FF:000002">
    <property type="entry name" value="Methionine synthase"/>
    <property type="match status" value="1"/>
</dbReference>
<dbReference type="GO" id="GO:0032259">
    <property type="term" value="P:methylation"/>
    <property type="evidence" value="ECO:0007669"/>
    <property type="project" value="UniProtKB-KW"/>
</dbReference>
<evidence type="ECO:0000259" key="29">
    <source>
        <dbReference type="PROSITE" id="PS51332"/>
    </source>
</evidence>
<evidence type="ECO:0000256" key="10">
    <source>
        <dbReference type="ARBA" id="ARBA00022628"/>
    </source>
</evidence>
<evidence type="ECO:0000256" key="16">
    <source>
        <dbReference type="ARBA" id="ARBA00023167"/>
    </source>
</evidence>
<evidence type="ECO:0000256" key="8">
    <source>
        <dbReference type="ARBA" id="ARBA00022603"/>
    </source>
</evidence>
<comment type="domain">
    <text evidence="21">Modular enzyme with four functionally distinct domains. The isolated Hcy-binding domain catalyzes methyl transfer from free methylcobalamin to homocysteine. The Hcy-binding domain in association with the pterin-binding domain catalyzes the methylation of cob(I)alamin by methyltetrahydrofolate and the methylation of homocysteine. The B12-binding domain binds the cofactor. The AdoMet activation domain binds S-adenosyl-L-methionine. Under aerobic conditions cob(I)alamin can be converted to inactive cob(II)alamin. Reductive methylation by S-adenosyl-L-methionine and flavodoxin regenerates methylcobalamin.</text>
</comment>
<comment type="caution">
    <text evidence="31">The sequence shown here is derived from an EMBL/GenBank/DDBJ whole genome shotgun (WGS) entry which is preliminary data.</text>
</comment>
<keyword evidence="14" id="KW-0677">Repeat</keyword>
<evidence type="ECO:0000256" key="4">
    <source>
        <dbReference type="ARBA" id="ARBA00005178"/>
    </source>
</evidence>
<evidence type="ECO:0000256" key="21">
    <source>
        <dbReference type="PIRNR" id="PIRNR000381"/>
    </source>
</evidence>
<dbReference type="InterPro" id="IPR003726">
    <property type="entry name" value="HCY_dom"/>
</dbReference>
<dbReference type="InterPro" id="IPR036589">
    <property type="entry name" value="HCY_dom_sf"/>
</dbReference>
<comment type="catalytic activity">
    <reaction evidence="1 21">
        <text>(6S)-5-methyl-5,6,7,8-tetrahydrofolate + L-homocysteine = (6S)-5,6,7,8-tetrahydrofolate + L-methionine</text>
        <dbReference type="Rhea" id="RHEA:11172"/>
        <dbReference type="ChEBI" id="CHEBI:18608"/>
        <dbReference type="ChEBI" id="CHEBI:57453"/>
        <dbReference type="ChEBI" id="CHEBI:57844"/>
        <dbReference type="ChEBI" id="CHEBI:58199"/>
        <dbReference type="EC" id="2.1.1.13"/>
    </reaction>
</comment>
<evidence type="ECO:0000256" key="6">
    <source>
        <dbReference type="ARBA" id="ARBA00012032"/>
    </source>
</evidence>
<dbReference type="PANTHER" id="PTHR45833:SF1">
    <property type="entry name" value="METHIONINE SYNTHASE"/>
    <property type="match status" value="1"/>
</dbReference>
<keyword evidence="16 21" id="KW-0486">Methionine biosynthesis</keyword>
<accession>A0A7X5HTV7</accession>
<evidence type="ECO:0000256" key="5">
    <source>
        <dbReference type="ARBA" id="ARBA00010398"/>
    </source>
</evidence>
<dbReference type="CDD" id="cd02069">
    <property type="entry name" value="methionine_synthase_B12_BD"/>
    <property type="match status" value="1"/>
</dbReference>
<keyword evidence="11 21" id="KW-0808">Transferase</keyword>
<feature type="domain" description="B12-binding" evidence="29">
    <location>
        <begin position="746"/>
        <end position="881"/>
    </location>
</feature>
<evidence type="ECO:0000256" key="24">
    <source>
        <dbReference type="PROSITE-ProRule" id="PRU00333"/>
    </source>
</evidence>
<evidence type="ECO:0000256" key="12">
    <source>
        <dbReference type="ARBA" id="ARBA00022691"/>
    </source>
</evidence>
<dbReference type="InterPro" id="IPR050554">
    <property type="entry name" value="Met_Synthase/Corrinoid"/>
</dbReference>
<dbReference type="PIRSF" id="PIRSF000381">
    <property type="entry name" value="MetH"/>
    <property type="match status" value="1"/>
</dbReference>
<evidence type="ECO:0000313" key="32">
    <source>
        <dbReference type="Proteomes" id="UP000461585"/>
    </source>
</evidence>
<dbReference type="InterPro" id="IPR036724">
    <property type="entry name" value="Cobalamin-bd_sf"/>
</dbReference>
<evidence type="ECO:0000256" key="11">
    <source>
        <dbReference type="ARBA" id="ARBA00022679"/>
    </source>
</evidence>
<evidence type="ECO:0000256" key="23">
    <source>
        <dbReference type="PIRSR" id="PIRSR000381-2"/>
    </source>
</evidence>
<evidence type="ECO:0000256" key="20">
    <source>
        <dbReference type="NCBIfam" id="TIGR02082"/>
    </source>
</evidence>
<protein>
    <recommendedName>
        <fullName evidence="7 20">Methionine synthase</fullName>
        <ecNumber evidence="6 20">2.1.1.13</ecNumber>
    </recommendedName>
    <alternativeName>
        <fullName evidence="19 21">5-methyltetrahydrofolate--homocysteine methyltransferase</fullName>
    </alternativeName>
</protein>
<feature type="domain" description="Hcy-binding" evidence="26">
    <location>
        <begin position="5"/>
        <end position="325"/>
    </location>
</feature>
<keyword evidence="13 21" id="KW-0479">Metal-binding</keyword>
<dbReference type="Gene3D" id="1.10.288.10">
    <property type="entry name" value="Cobalamin-dependent Methionine Synthase, domain 2"/>
    <property type="match status" value="1"/>
</dbReference>
<keyword evidence="15 21" id="KW-0862">Zinc</keyword>
<keyword evidence="9 21" id="KW-0028">Amino-acid biosynthesis</keyword>
<comment type="cofactor">
    <cofactor evidence="3 21 22">
        <name>methylcob(III)alamin</name>
        <dbReference type="ChEBI" id="CHEBI:28115"/>
    </cofactor>
</comment>
<keyword evidence="17 21" id="KW-0170">Cobalt</keyword>
<dbReference type="SUPFAM" id="SSF51717">
    <property type="entry name" value="Dihydropteroate synthetase-like"/>
    <property type="match status" value="1"/>
</dbReference>
<dbReference type="Pfam" id="PF02574">
    <property type="entry name" value="S-methyl_trans"/>
    <property type="match status" value="1"/>
</dbReference>
<dbReference type="Gene3D" id="3.40.50.280">
    <property type="entry name" value="Cobalamin-binding domain"/>
    <property type="match status" value="1"/>
</dbReference>
<feature type="binding site" evidence="23">
    <location>
        <begin position="756"/>
        <end position="760"/>
    </location>
    <ligand>
        <name>methylcob(III)alamin</name>
        <dbReference type="ChEBI" id="CHEBI:28115"/>
    </ligand>
</feature>
<feature type="binding site" evidence="22 24">
    <location>
        <position position="247"/>
    </location>
    <ligand>
        <name>Zn(2+)</name>
        <dbReference type="ChEBI" id="CHEBI:29105"/>
    </ligand>
</feature>
<dbReference type="CDD" id="cd00740">
    <property type="entry name" value="MeTr"/>
    <property type="match status" value="1"/>
</dbReference>
<feature type="domain" description="Pterin-binding" evidence="27">
    <location>
        <begin position="356"/>
        <end position="617"/>
    </location>
</feature>
<dbReference type="SUPFAM" id="SSF82282">
    <property type="entry name" value="Homocysteine S-methyltransferase"/>
    <property type="match status" value="1"/>
</dbReference>
<dbReference type="SUPFAM" id="SSF56507">
    <property type="entry name" value="Methionine synthase activation domain-like"/>
    <property type="match status" value="1"/>
</dbReference>
<comment type="function">
    <text evidence="18 21">Catalyzes the transfer of a methyl group from methyl-cobalamin to homocysteine, yielding enzyme-bound cob(I)alamin and methionine. Subsequently, remethylates the cofactor using methyltetrahydrofolate.</text>
</comment>
<evidence type="ECO:0000259" key="30">
    <source>
        <dbReference type="PROSITE" id="PS51337"/>
    </source>
</evidence>
<evidence type="ECO:0000313" key="31">
    <source>
        <dbReference type="EMBL" id="NDL66570.1"/>
    </source>
</evidence>
<dbReference type="Pfam" id="PF02607">
    <property type="entry name" value="B12-binding_2"/>
    <property type="match status" value="1"/>
</dbReference>
<evidence type="ECO:0000256" key="19">
    <source>
        <dbReference type="ARBA" id="ARBA00031040"/>
    </source>
</evidence>
<dbReference type="PROSITE" id="PS50974">
    <property type="entry name" value="ADOMET_ACTIVATION"/>
    <property type="match status" value="1"/>
</dbReference>
<dbReference type="GO" id="GO:0008270">
    <property type="term" value="F:zinc ion binding"/>
    <property type="evidence" value="ECO:0007669"/>
    <property type="project" value="UniProtKB-UniRule"/>
</dbReference>
<feature type="binding site" evidence="23">
    <location>
        <position position="945"/>
    </location>
    <ligand>
        <name>S-adenosyl-L-methionine</name>
        <dbReference type="ChEBI" id="CHEBI:59789"/>
    </ligand>
</feature>
<evidence type="ECO:0000259" key="28">
    <source>
        <dbReference type="PROSITE" id="PS50974"/>
    </source>
</evidence>
<feature type="region of interest" description="Disordered" evidence="25">
    <location>
        <begin position="120"/>
        <end position="146"/>
    </location>
</feature>
<dbReference type="UniPathway" id="UPA00051">
    <property type="reaction ID" value="UER00081"/>
</dbReference>
<feature type="binding site" evidence="22 24">
    <location>
        <position position="311"/>
    </location>
    <ligand>
        <name>Zn(2+)</name>
        <dbReference type="ChEBI" id="CHEBI:29105"/>
    </ligand>
</feature>
<comment type="cofactor">
    <cofactor evidence="2 21 24">
        <name>Zn(2+)</name>
        <dbReference type="ChEBI" id="CHEBI:29105"/>
    </cofactor>
</comment>
<evidence type="ECO:0000256" key="18">
    <source>
        <dbReference type="ARBA" id="ARBA00025552"/>
    </source>
</evidence>
<evidence type="ECO:0000256" key="22">
    <source>
        <dbReference type="PIRSR" id="PIRSR000381-1"/>
    </source>
</evidence>
<evidence type="ECO:0000256" key="1">
    <source>
        <dbReference type="ARBA" id="ARBA00001700"/>
    </source>
</evidence>
<dbReference type="Proteomes" id="UP000461585">
    <property type="component" value="Unassembled WGS sequence"/>
</dbReference>
<dbReference type="SUPFAM" id="SSF47644">
    <property type="entry name" value="Methionine synthase domain"/>
    <property type="match status" value="1"/>
</dbReference>
<evidence type="ECO:0000256" key="2">
    <source>
        <dbReference type="ARBA" id="ARBA00001947"/>
    </source>
</evidence>
<comment type="pathway">
    <text evidence="4 21">Amino-acid biosynthesis; L-methionine biosynthesis via de novo pathway; L-methionine from L-homocysteine (MetH route): step 1/1.</text>
</comment>
<dbReference type="NCBIfam" id="NF007024">
    <property type="entry name" value="PRK09490.1"/>
    <property type="match status" value="1"/>
</dbReference>
<keyword evidence="8 21" id="KW-0489">Methyltransferase</keyword>
<dbReference type="GO" id="GO:0005829">
    <property type="term" value="C:cytosol"/>
    <property type="evidence" value="ECO:0007669"/>
    <property type="project" value="TreeGrafter"/>
</dbReference>
<dbReference type="PANTHER" id="PTHR45833">
    <property type="entry name" value="METHIONINE SYNTHASE"/>
    <property type="match status" value="1"/>
</dbReference>
<feature type="binding site" evidence="22 24">
    <location>
        <position position="310"/>
    </location>
    <ligand>
        <name>Zn(2+)</name>
        <dbReference type="ChEBI" id="CHEBI:29105"/>
    </ligand>
</feature>
<feature type="binding site" description="axial binding residue" evidence="22">
    <location>
        <position position="759"/>
    </location>
    <ligand>
        <name>methylcob(III)alamin</name>
        <dbReference type="ChEBI" id="CHEBI:28115"/>
    </ligand>
    <ligandPart>
        <name>Co</name>
        <dbReference type="ChEBI" id="CHEBI:27638"/>
    </ligandPart>
</feature>
<dbReference type="InterPro" id="IPR011822">
    <property type="entry name" value="MetH"/>
</dbReference>
<evidence type="ECO:0000256" key="3">
    <source>
        <dbReference type="ARBA" id="ARBA00001956"/>
    </source>
</evidence>
<name>A0A7X5HTV7_9FIRM</name>
<feature type="binding site" evidence="23">
    <location>
        <begin position="1184"/>
        <end position="1185"/>
    </location>
    <ligand>
        <name>S-adenosyl-L-methionine</name>
        <dbReference type="ChEBI" id="CHEBI:59789"/>
    </ligand>
</feature>
<dbReference type="Pfam" id="PF00809">
    <property type="entry name" value="Pterin_bind"/>
    <property type="match status" value="1"/>
</dbReference>
<dbReference type="Gene3D" id="3.20.20.20">
    <property type="entry name" value="Dihydropteroate synthase-like"/>
    <property type="match status" value="1"/>
</dbReference>
<dbReference type="EMBL" id="JAAEEH010000003">
    <property type="protein sequence ID" value="NDL66570.1"/>
    <property type="molecule type" value="Genomic_DNA"/>
</dbReference>
<dbReference type="FunFam" id="3.20.20.330:FF:000001">
    <property type="entry name" value="Methionine synthase"/>
    <property type="match status" value="1"/>
</dbReference>
<dbReference type="Gene3D" id="3.20.20.330">
    <property type="entry name" value="Homocysteine-binding-like domain"/>
    <property type="match status" value="1"/>
</dbReference>
<dbReference type="InterPro" id="IPR004223">
    <property type="entry name" value="VitB12-dep_Met_synth_activ_dom"/>
</dbReference>
<feature type="binding site" evidence="23">
    <location>
        <position position="860"/>
    </location>
    <ligand>
        <name>methylcob(III)alamin</name>
        <dbReference type="ChEBI" id="CHEBI:28115"/>
    </ligand>
</feature>
<evidence type="ECO:0000259" key="26">
    <source>
        <dbReference type="PROSITE" id="PS50970"/>
    </source>
</evidence>
<dbReference type="SMART" id="SM01018">
    <property type="entry name" value="B12-binding_2"/>
    <property type="match status" value="1"/>
</dbReference>
<evidence type="ECO:0000256" key="15">
    <source>
        <dbReference type="ARBA" id="ARBA00022833"/>
    </source>
</evidence>
<dbReference type="PROSITE" id="PS50970">
    <property type="entry name" value="HCY"/>
    <property type="match status" value="1"/>
</dbReference>
<dbReference type="InterPro" id="IPR003759">
    <property type="entry name" value="Cbl-bd_cap"/>
</dbReference>
<dbReference type="Gene3D" id="3.10.196.10">
    <property type="entry name" value="Vitamin B12-dependent methionine synthase, activation domain"/>
    <property type="match status" value="1"/>
</dbReference>
<dbReference type="PROSITE" id="PS50972">
    <property type="entry name" value="PTERIN_BINDING"/>
    <property type="match status" value="1"/>
</dbReference>
<keyword evidence="32" id="KW-1185">Reference proteome</keyword>
<feature type="domain" description="AdoMet activation" evidence="28">
    <location>
        <begin position="895"/>
        <end position="1220"/>
    </location>
</feature>
<dbReference type="InterPro" id="IPR037010">
    <property type="entry name" value="VitB12-dep_Met_synth_activ_sf"/>
</dbReference>
<dbReference type="PROSITE" id="PS51332">
    <property type="entry name" value="B12_BINDING"/>
    <property type="match status" value="1"/>
</dbReference>
<dbReference type="FunFam" id="1.10.1240.10:FF:000001">
    <property type="entry name" value="Methionine synthase"/>
    <property type="match status" value="1"/>
</dbReference>
<keyword evidence="10 21" id="KW-0846">Cobalamin</keyword>
<dbReference type="InterPro" id="IPR033706">
    <property type="entry name" value="Met_synthase_B12-bd"/>
</dbReference>
<dbReference type="PROSITE" id="PS51337">
    <property type="entry name" value="B12_BINDING_NTER"/>
    <property type="match status" value="1"/>
</dbReference>
<feature type="binding site" evidence="23">
    <location>
        <position position="692"/>
    </location>
    <ligand>
        <name>methylcob(III)alamin</name>
        <dbReference type="ChEBI" id="CHEBI:28115"/>
    </ligand>
</feature>
<dbReference type="Pfam" id="PF02310">
    <property type="entry name" value="B12-binding"/>
    <property type="match status" value="1"/>
</dbReference>
<dbReference type="Pfam" id="PF02965">
    <property type="entry name" value="Met_synt_B12"/>
    <property type="match status" value="1"/>
</dbReference>
<evidence type="ECO:0000256" key="17">
    <source>
        <dbReference type="ARBA" id="ARBA00023285"/>
    </source>
</evidence>
<dbReference type="InterPro" id="IPR006158">
    <property type="entry name" value="Cobalamin-bd"/>
</dbReference>
<dbReference type="GO" id="GO:0008705">
    <property type="term" value="F:methionine synthase activity"/>
    <property type="evidence" value="ECO:0007669"/>
    <property type="project" value="UniProtKB-UniRule"/>
</dbReference>
<evidence type="ECO:0000256" key="14">
    <source>
        <dbReference type="ARBA" id="ARBA00022737"/>
    </source>
</evidence>
<sequence>MQRTFEEIKRYFGSRLILLDGAMGTEIQKYRLSEEDYRGSLLQGHPSPLKGNNDLLVLTRPDVVEAIHDSFLAAGSDVVETNTFNATSISQSDYNTQHLVSEINRTAALLARRSADRFTERTPERPRFVAGSIGPTNKTASMSPDVENPGYRNVQFDELVAAYKEQVEGLMAGGVDLLLVETIFDTLNARAALVAAQEVFEASGSGLPIMISGTLTDRSGRTLSGQTLQAFIASMKNPWIISIGLNCSFGARELIPYVKELAGSTEYYVSVYPNAGLPNQLGQYDELPEETAHLLGELIQGGHLNIVGGCCGTTPDHIKAIAGAVDGHPPRVPSPLPRTTTLAGLEPLTIERSRNFVNVGERTNVSGSAKFARLIREKKYEEALSIAKNQVENGAQIIDVNFDDGLLEGAEEMDIFLKLISSEPDIAKVPVMVDSSKWEVILAGLKALQGKPVVNSISLKNGEEEFLEQAATIRKFGAAVVVMAFDEEGQADSFERKIQIAERAYHLLTQVVDFPPEDIIFDVNILAIATGMDVHNNYAVDFIRAVSWIKEHLPHAKTSGGLSNLSFSFRGNNVVREAMHSVFLYHAIKAGLDMAILNPGLVQIYDDLDPTLLKLCEDVVLNRDEGATDALIEFASQVKAESSGRQEATQAWRETSVQERLKVSLMRGITDHLEADLEEARGVLPTAIDLIEGPLMDGMRAVGDLFGEGKMFLPQVVKSARVMKKAVAHLLPHIEAENSASTSSSAGKVLLATVKGDVHDIGKNIVGVVLQCNNFEVVDLGIMVSPGDILEAARRESVDMIGLSGLITPSLDEMVGMADLLEKEGIRLPLLIGGATTSKLHTGLKIVPHYSQPVVHAADATKGVEAAKALMDPRARDSFVNELYKEYERVISVSKTHAAPLVPLADARQNRPQVDWSRESVHKPNQLGIQTVEDVSIETLVPYIDWTFFFTAWEFKKRFPDILEDPVLGEEAGKLHADALETLEEMKRENPTCCKGLVGIFPAAAREDDLVLLDGDKEYTFYNFRQQRVGSPHVSLTDYVAPPSEDGTFRDYVGAFVVTAGLGAEDLIARHKEAHDEYGALMVKILSDRLAEAFAEYLHERVRKEIWGYAADEDLHLEALLRADYQGIRPAFGYPSLIDHSEKTTLFEMLDAQESIGVTLTENHMMVPAASVSGLYFASPRAKYFDLYHIGEDQVADYSLRKGMEKAQTERLISTRIKYR</sequence>
<keyword evidence="12 21" id="KW-0949">S-adenosyl-L-methionine</keyword>
<evidence type="ECO:0000259" key="27">
    <source>
        <dbReference type="PROSITE" id="PS50972"/>
    </source>
</evidence>
<dbReference type="InterPro" id="IPR000489">
    <property type="entry name" value="Pterin-binding_dom"/>
</dbReference>
<dbReference type="GO" id="GO:0031419">
    <property type="term" value="F:cobalamin binding"/>
    <property type="evidence" value="ECO:0007669"/>
    <property type="project" value="UniProtKB-UniRule"/>
</dbReference>
<dbReference type="NCBIfam" id="TIGR02082">
    <property type="entry name" value="metH"/>
    <property type="match status" value="1"/>
</dbReference>
<evidence type="ECO:0000256" key="7">
    <source>
        <dbReference type="ARBA" id="ARBA00013998"/>
    </source>
</evidence>
<dbReference type="GO" id="GO:0046653">
    <property type="term" value="P:tetrahydrofolate metabolic process"/>
    <property type="evidence" value="ECO:0007669"/>
    <property type="project" value="TreeGrafter"/>
</dbReference>
<gene>
    <name evidence="31" type="primary">metH</name>
    <name evidence="31" type="ORF">GXN74_02245</name>
</gene>
<dbReference type="AlphaFoldDB" id="A0A7X5HTV7"/>
<feature type="domain" description="B12-binding N-terminal" evidence="30">
    <location>
        <begin position="648"/>
        <end position="742"/>
    </location>
</feature>
<feature type="binding site" evidence="23">
    <location>
        <position position="804"/>
    </location>
    <ligand>
        <name>methylcob(III)alamin</name>
        <dbReference type="ChEBI" id="CHEBI:28115"/>
    </ligand>
</feature>
<feature type="binding site" evidence="23">
    <location>
        <position position="1129"/>
    </location>
    <ligand>
        <name>S-adenosyl-L-methionine</name>
        <dbReference type="ChEBI" id="CHEBI:59789"/>
    </ligand>
</feature>
<dbReference type="InterPro" id="IPR011005">
    <property type="entry name" value="Dihydropteroate_synth-like_sf"/>
</dbReference>
<reference evidence="31 32" key="1">
    <citation type="submission" date="2020-01" db="EMBL/GenBank/DDBJ databases">
        <title>Anaeroalcalibacter tamaniensis gen. nov., sp. nov., moderately halophilic strictly anaerobic fermenter bacterium from mud volcano of Taman peninsula.</title>
        <authorList>
            <person name="Frolova A."/>
            <person name="Merkel A.Y."/>
            <person name="Slobodkin A.I."/>
        </authorList>
    </citation>
    <scope>NUCLEOTIDE SEQUENCE [LARGE SCALE GENOMIC DNA]</scope>
    <source>
        <strain evidence="31 32">F-3ap</strain>
    </source>
</reference>